<evidence type="ECO:0000256" key="2">
    <source>
        <dbReference type="ARBA" id="ARBA00012573"/>
    </source>
</evidence>
<name>A0A9W6X4A6_9STRA</name>
<dbReference type="InterPro" id="IPR006677">
    <property type="entry name" value="tRNA_intron_Endonuc_cat-like"/>
</dbReference>
<dbReference type="Gene3D" id="3.40.1350.10">
    <property type="match status" value="1"/>
</dbReference>
<dbReference type="Proteomes" id="UP001165121">
    <property type="component" value="Unassembled WGS sequence"/>
</dbReference>
<comment type="similarity">
    <text evidence="1">Belongs to the tRNA-intron endonuclease family.</text>
</comment>
<dbReference type="Pfam" id="PF01974">
    <property type="entry name" value="tRNA_int_endo"/>
    <property type="match status" value="1"/>
</dbReference>
<gene>
    <name evidence="5" type="ORF">Pfra01_000643000</name>
</gene>
<dbReference type="OrthoDB" id="48041at2759"/>
<evidence type="ECO:0000313" key="6">
    <source>
        <dbReference type="Proteomes" id="UP001165121"/>
    </source>
</evidence>
<dbReference type="SUPFAM" id="SSF53032">
    <property type="entry name" value="tRNA-intron endonuclease catalytic domain-like"/>
    <property type="match status" value="1"/>
</dbReference>
<dbReference type="AlphaFoldDB" id="A0A9W6X4A6"/>
<evidence type="ECO:0000259" key="4">
    <source>
        <dbReference type="Pfam" id="PF01974"/>
    </source>
</evidence>
<accession>A0A9W6X4A6</accession>
<dbReference type="GO" id="GO:0006388">
    <property type="term" value="P:tRNA splicing, via endonucleolytic cleavage and ligation"/>
    <property type="evidence" value="ECO:0007669"/>
    <property type="project" value="InterPro"/>
</dbReference>
<keyword evidence="6" id="KW-1185">Reference proteome</keyword>
<evidence type="ECO:0000313" key="5">
    <source>
        <dbReference type="EMBL" id="GMF29727.1"/>
    </source>
</evidence>
<dbReference type="EC" id="4.6.1.16" evidence="2"/>
<feature type="domain" description="tRNA intron endonuclease catalytic" evidence="4">
    <location>
        <begin position="11"/>
        <end position="59"/>
    </location>
</feature>
<dbReference type="GO" id="GO:0005634">
    <property type="term" value="C:nucleus"/>
    <property type="evidence" value="ECO:0007669"/>
    <property type="project" value="UniProtKB-ARBA"/>
</dbReference>
<comment type="caution">
    <text evidence="5">The sequence shown here is derived from an EMBL/GenBank/DDBJ whole genome shotgun (WGS) entry which is preliminary data.</text>
</comment>
<dbReference type="InterPro" id="IPR011856">
    <property type="entry name" value="tRNA_endonuc-like_dom_sf"/>
</dbReference>
<dbReference type="GO" id="GO:0003676">
    <property type="term" value="F:nucleic acid binding"/>
    <property type="evidence" value="ECO:0007669"/>
    <property type="project" value="InterPro"/>
</dbReference>
<reference evidence="5" key="1">
    <citation type="submission" date="2023-04" db="EMBL/GenBank/DDBJ databases">
        <title>Phytophthora fragariaefolia NBRC 109709.</title>
        <authorList>
            <person name="Ichikawa N."/>
            <person name="Sato H."/>
            <person name="Tonouchi N."/>
        </authorList>
    </citation>
    <scope>NUCLEOTIDE SEQUENCE</scope>
    <source>
        <strain evidence="5">NBRC 109709</strain>
    </source>
</reference>
<evidence type="ECO:0000256" key="3">
    <source>
        <dbReference type="ARBA" id="ARBA00034031"/>
    </source>
</evidence>
<dbReference type="GO" id="GO:0000213">
    <property type="term" value="F:tRNA-intron lyase activity"/>
    <property type="evidence" value="ECO:0007669"/>
    <property type="project" value="UniProtKB-EC"/>
</dbReference>
<dbReference type="InterPro" id="IPR036167">
    <property type="entry name" value="tRNA_intron_Endo_cat-like_sf"/>
</dbReference>
<dbReference type="EMBL" id="BSXT01000544">
    <property type="protein sequence ID" value="GMF29727.1"/>
    <property type="molecule type" value="Genomic_DNA"/>
</dbReference>
<sequence>MLRVWLRCIDNPKHAHAVALVVVKDYEEEFARVDVVSFCRVAKMVKKQLLFACVPPNGEDKTQEDDESRVAANSVVYISLTHALLVSRQDEGTGEVC</sequence>
<proteinExistence type="inferred from homology"/>
<comment type="catalytic activity">
    <reaction evidence="3">
        <text>pretRNA = a 3'-half-tRNA molecule with a 5'-OH end + a 5'-half-tRNA molecule with a 2',3'-cyclic phosphate end + an intron with a 2',3'-cyclic phosphate and a 5'-hydroxyl terminus.</text>
        <dbReference type="EC" id="4.6.1.16"/>
    </reaction>
</comment>
<protein>
    <recommendedName>
        <fullName evidence="2">tRNA-intron lyase</fullName>
        <ecNumber evidence="2">4.6.1.16</ecNumber>
    </recommendedName>
</protein>
<organism evidence="5 6">
    <name type="scientific">Phytophthora fragariaefolia</name>
    <dbReference type="NCBI Taxonomy" id="1490495"/>
    <lineage>
        <taxon>Eukaryota</taxon>
        <taxon>Sar</taxon>
        <taxon>Stramenopiles</taxon>
        <taxon>Oomycota</taxon>
        <taxon>Peronosporomycetes</taxon>
        <taxon>Peronosporales</taxon>
        <taxon>Peronosporaceae</taxon>
        <taxon>Phytophthora</taxon>
    </lineage>
</organism>
<evidence type="ECO:0000256" key="1">
    <source>
        <dbReference type="ARBA" id="ARBA00008078"/>
    </source>
</evidence>